<feature type="transmembrane region" description="Helical" evidence="7">
    <location>
        <begin position="265"/>
        <end position="286"/>
    </location>
</feature>
<evidence type="ECO:0000256" key="6">
    <source>
        <dbReference type="ARBA" id="ARBA00023136"/>
    </source>
</evidence>
<evidence type="ECO:0000256" key="2">
    <source>
        <dbReference type="ARBA" id="ARBA00006162"/>
    </source>
</evidence>
<feature type="transmembrane region" description="Helical" evidence="7">
    <location>
        <begin position="237"/>
        <end position="259"/>
    </location>
</feature>
<keyword evidence="4 7" id="KW-0812">Transmembrane</keyword>
<feature type="transmembrane region" description="Helical" evidence="7">
    <location>
        <begin position="378"/>
        <end position="396"/>
    </location>
</feature>
<evidence type="ECO:0000256" key="7">
    <source>
        <dbReference type="SAM" id="Phobius"/>
    </source>
</evidence>
<dbReference type="InterPro" id="IPR006707">
    <property type="entry name" value="T7SS_EccD"/>
</dbReference>
<evidence type="ECO:0000256" key="1">
    <source>
        <dbReference type="ARBA" id="ARBA00004651"/>
    </source>
</evidence>
<dbReference type="Pfam" id="PF08817">
    <property type="entry name" value="YukD"/>
    <property type="match status" value="1"/>
</dbReference>
<comment type="subcellular location">
    <subcellularLocation>
        <location evidence="1">Cell membrane</location>
        <topology evidence="1">Multi-pass membrane protein</topology>
    </subcellularLocation>
</comment>
<feature type="transmembrane region" description="Helical" evidence="7">
    <location>
        <begin position="434"/>
        <end position="455"/>
    </location>
</feature>
<organism evidence="9 10">
    <name type="scientific">Saccharopolyspora gregorii</name>
    <dbReference type="NCBI Taxonomy" id="33914"/>
    <lineage>
        <taxon>Bacteria</taxon>
        <taxon>Bacillati</taxon>
        <taxon>Actinomycetota</taxon>
        <taxon>Actinomycetes</taxon>
        <taxon>Pseudonocardiales</taxon>
        <taxon>Pseudonocardiaceae</taxon>
        <taxon>Saccharopolyspora</taxon>
    </lineage>
</organism>
<keyword evidence="10" id="KW-1185">Reference proteome</keyword>
<dbReference type="Proteomes" id="UP001500483">
    <property type="component" value="Unassembled WGS sequence"/>
</dbReference>
<evidence type="ECO:0000313" key="10">
    <source>
        <dbReference type="Proteomes" id="UP001500483"/>
    </source>
</evidence>
<keyword evidence="3" id="KW-1003">Cell membrane</keyword>
<feature type="transmembrane region" description="Helical" evidence="7">
    <location>
        <begin position="128"/>
        <end position="149"/>
    </location>
</feature>
<proteinExistence type="inferred from homology"/>
<sequence>MAISEEQVQHRTTDSGRLRFVLGKKSTDVALPAEVPLADLLPAVLPQFGAEWVEQGADHEGWVAQRVGEAPLDEDRTIAELGLLDGETIYLRPRADQLEPIDYDDLVDGVGEQVQNHAGRWRPARTRWLLRALGLATLLLGFPLLLAGTEVAVEAPIAGGMTALLLAVATLVARGAANPVLATIITGVAVCYSALTGVLLLLALDPVATVPMMISCAAAGALIALVVGLLGVADSSLLFTTAITFTILVGIPALIASVSPASGQQAASIGIVVTIVLSVFIPSLSFRLSGLTLPLLPTTPSELTEEIEPIGQQIVVERGAVTVGYSRALHVGVGAALTFMVLGALVGEADVWTVVFGAVVSLLLFLRSRHPDGAIQRWALVVPAAVGFATCTLLVVTWAGPLVAILAVWLPSLAVGALLLVLSEFLPNRRLRPYWGRAVDIFESLTAVAVLPLLLQLLHVYAKMRGLAG</sequence>
<comment type="similarity">
    <text evidence="2">Belongs to the EccD/Snm4 family.</text>
</comment>
<dbReference type="PIRSF" id="PIRSF017804">
    <property type="entry name" value="Secretion_EccD1"/>
    <property type="match status" value="1"/>
</dbReference>
<evidence type="ECO:0000256" key="5">
    <source>
        <dbReference type="ARBA" id="ARBA00022989"/>
    </source>
</evidence>
<evidence type="ECO:0000256" key="3">
    <source>
        <dbReference type="ARBA" id="ARBA00022475"/>
    </source>
</evidence>
<evidence type="ECO:0000256" key="4">
    <source>
        <dbReference type="ARBA" id="ARBA00022692"/>
    </source>
</evidence>
<dbReference type="Gene3D" id="3.10.20.90">
    <property type="entry name" value="Phosphatidylinositol 3-kinase Catalytic Subunit, Chain A, domain 1"/>
    <property type="match status" value="1"/>
</dbReference>
<name>A0ABP6RXN6_9PSEU</name>
<dbReference type="RefSeq" id="WP_344930101.1">
    <property type="nucleotide sequence ID" value="NZ_BAAAYK010000038.1"/>
</dbReference>
<dbReference type="NCBIfam" id="TIGR03920">
    <property type="entry name" value="T7SS_EccD"/>
    <property type="match status" value="1"/>
</dbReference>
<dbReference type="EMBL" id="BAAAYK010000038">
    <property type="protein sequence ID" value="GAA3362871.1"/>
    <property type="molecule type" value="Genomic_DNA"/>
</dbReference>
<feature type="transmembrane region" description="Helical" evidence="7">
    <location>
        <begin position="180"/>
        <end position="204"/>
    </location>
</feature>
<evidence type="ECO:0000313" key="9">
    <source>
        <dbReference type="EMBL" id="GAA3362871.1"/>
    </source>
</evidence>
<feature type="transmembrane region" description="Helical" evidence="7">
    <location>
        <begin position="155"/>
        <end position="173"/>
    </location>
</feature>
<feature type="transmembrane region" description="Helical" evidence="7">
    <location>
        <begin position="402"/>
        <end position="422"/>
    </location>
</feature>
<gene>
    <name evidence="9" type="ORF">GCM10020366_52550</name>
</gene>
<comment type="caution">
    <text evidence="9">The sequence shown here is derived from an EMBL/GenBank/DDBJ whole genome shotgun (WGS) entry which is preliminary data.</text>
</comment>
<feature type="transmembrane region" description="Helical" evidence="7">
    <location>
        <begin position="210"/>
        <end position="230"/>
    </location>
</feature>
<reference evidence="10" key="1">
    <citation type="journal article" date="2019" name="Int. J. Syst. Evol. Microbiol.">
        <title>The Global Catalogue of Microorganisms (GCM) 10K type strain sequencing project: providing services to taxonomists for standard genome sequencing and annotation.</title>
        <authorList>
            <consortium name="The Broad Institute Genomics Platform"/>
            <consortium name="The Broad Institute Genome Sequencing Center for Infectious Disease"/>
            <person name="Wu L."/>
            <person name="Ma J."/>
        </authorList>
    </citation>
    <scope>NUCLEOTIDE SEQUENCE [LARGE SCALE GENOMIC DNA]</scope>
    <source>
        <strain evidence="10">JCM 9687</strain>
    </source>
</reference>
<dbReference type="InterPro" id="IPR024962">
    <property type="entry name" value="YukD-like"/>
</dbReference>
<keyword evidence="5 7" id="KW-1133">Transmembrane helix</keyword>
<evidence type="ECO:0000259" key="8">
    <source>
        <dbReference type="Pfam" id="PF19053"/>
    </source>
</evidence>
<accession>A0ABP6RXN6</accession>
<feature type="domain" description="EccD-like transmembrane" evidence="8">
    <location>
        <begin position="126"/>
        <end position="467"/>
    </location>
</feature>
<keyword evidence="6 7" id="KW-0472">Membrane</keyword>
<dbReference type="Pfam" id="PF19053">
    <property type="entry name" value="EccD"/>
    <property type="match status" value="1"/>
</dbReference>
<dbReference type="InterPro" id="IPR044049">
    <property type="entry name" value="EccD_transm"/>
</dbReference>
<feature type="transmembrane region" description="Helical" evidence="7">
    <location>
        <begin position="328"/>
        <end position="345"/>
    </location>
</feature>
<feature type="transmembrane region" description="Helical" evidence="7">
    <location>
        <begin position="351"/>
        <end position="366"/>
    </location>
</feature>
<protein>
    <recommendedName>
        <fullName evidence="8">EccD-like transmembrane domain-containing protein</fullName>
    </recommendedName>
</protein>